<dbReference type="InParanoid" id="A0A2R5GJK0"/>
<keyword evidence="2" id="KW-0106">Calcium</keyword>
<dbReference type="PANTHER" id="PTHR43215:SF14">
    <property type="entry name" value="RADIAL SPOKE HEAD 1 HOMOLOG"/>
    <property type="match status" value="1"/>
</dbReference>
<keyword evidence="1" id="KW-0677">Repeat</keyword>
<proteinExistence type="predicted"/>
<dbReference type="Gene3D" id="2.20.110.10">
    <property type="entry name" value="Histone H3 K4-specific methyltransferase SET7/9 N-terminal domain"/>
    <property type="match status" value="1"/>
</dbReference>
<dbReference type="PROSITE" id="PS00018">
    <property type="entry name" value="EF_HAND_1"/>
    <property type="match status" value="2"/>
</dbReference>
<dbReference type="InterPro" id="IPR018247">
    <property type="entry name" value="EF_Hand_1_Ca_BS"/>
</dbReference>
<dbReference type="OrthoDB" id="437960at2759"/>
<evidence type="ECO:0000259" key="3">
    <source>
        <dbReference type="PROSITE" id="PS50222"/>
    </source>
</evidence>
<evidence type="ECO:0000256" key="2">
    <source>
        <dbReference type="ARBA" id="ARBA00022837"/>
    </source>
</evidence>
<dbReference type="Proteomes" id="UP000241890">
    <property type="component" value="Unassembled WGS sequence"/>
</dbReference>
<dbReference type="SUPFAM" id="SSF47473">
    <property type="entry name" value="EF-hand"/>
    <property type="match status" value="1"/>
</dbReference>
<dbReference type="EMBL" id="BEYU01000089">
    <property type="protein sequence ID" value="GBG31066.1"/>
    <property type="molecule type" value="Genomic_DNA"/>
</dbReference>
<gene>
    <name evidence="4" type="ORF">FCC1311_072631</name>
</gene>
<dbReference type="SUPFAM" id="SSF82185">
    <property type="entry name" value="Histone H3 K4-specific methyltransferase SET7/9 N-terminal domain"/>
    <property type="match status" value="1"/>
</dbReference>
<evidence type="ECO:0000313" key="4">
    <source>
        <dbReference type="EMBL" id="GBG31066.1"/>
    </source>
</evidence>
<dbReference type="SMART" id="SM00698">
    <property type="entry name" value="MORN"/>
    <property type="match status" value="3"/>
</dbReference>
<dbReference type="GO" id="GO:0016301">
    <property type="term" value="F:kinase activity"/>
    <property type="evidence" value="ECO:0007669"/>
    <property type="project" value="UniProtKB-KW"/>
</dbReference>
<accession>A0A2R5GJK0</accession>
<keyword evidence="4" id="KW-0808">Transferase</keyword>
<keyword evidence="4" id="KW-0418">Kinase</keyword>
<dbReference type="PANTHER" id="PTHR43215">
    <property type="entry name" value="RADIAL SPOKE HEAD 1 HOMOLOG"/>
    <property type="match status" value="1"/>
</dbReference>
<comment type="caution">
    <text evidence="4">The sequence shown here is derived from an EMBL/GenBank/DDBJ whole genome shotgun (WGS) entry which is preliminary data.</text>
</comment>
<dbReference type="AlphaFoldDB" id="A0A2R5GJK0"/>
<dbReference type="Gene3D" id="1.10.238.10">
    <property type="entry name" value="EF-hand"/>
    <property type="match status" value="1"/>
</dbReference>
<sequence>MADAGEEEAAPGYTVHYLDGHKEKTTWVERAGLAVVTYANGDRFEGRFSSHREREGHGRYTWAITDEEGAPTGETATYDGEYRQGKPHGHGAYQFASPKSYLLGQWVEGEFIRGRWAKTDGSAYYGQFQDGQPIHGGLFYNPNGLKQEARYEEAKGGEEDDDAGADENVPLSRALVAGRIEEARAGPGHYTSIVTDPLDSEDFVVCARKLVPEDSGETSPEADSETVQVDELLLALSASESFQQLAEAAPIMCEATLHESVKNIDKDGDGQLSLQEFTDYFYAMKLFALVDADGSKQVRHGELQASLRAHPDLFPSALLASTSSRPTSRIAISGFLSAADNDDDRLLSFDEFLYLLFVSPQQTAAV</sequence>
<feature type="domain" description="EF-hand" evidence="3">
    <location>
        <begin position="252"/>
        <end position="287"/>
    </location>
</feature>
<evidence type="ECO:0000256" key="1">
    <source>
        <dbReference type="ARBA" id="ARBA00022737"/>
    </source>
</evidence>
<dbReference type="InterPro" id="IPR011992">
    <property type="entry name" value="EF-hand-dom_pair"/>
</dbReference>
<dbReference type="PROSITE" id="PS50222">
    <property type="entry name" value="EF_HAND_2"/>
    <property type="match status" value="1"/>
</dbReference>
<dbReference type="GO" id="GO:0005509">
    <property type="term" value="F:calcium ion binding"/>
    <property type="evidence" value="ECO:0007669"/>
    <property type="project" value="InterPro"/>
</dbReference>
<keyword evidence="5" id="KW-1185">Reference proteome</keyword>
<evidence type="ECO:0000313" key="5">
    <source>
        <dbReference type="Proteomes" id="UP000241890"/>
    </source>
</evidence>
<dbReference type="InterPro" id="IPR002048">
    <property type="entry name" value="EF_hand_dom"/>
</dbReference>
<dbReference type="Pfam" id="PF02493">
    <property type="entry name" value="MORN"/>
    <property type="match status" value="2"/>
</dbReference>
<name>A0A2R5GJK0_9STRA</name>
<reference evidence="4 5" key="1">
    <citation type="submission" date="2017-12" db="EMBL/GenBank/DDBJ databases">
        <title>Sequencing, de novo assembly and annotation of complete genome of a new Thraustochytrid species, strain FCC1311.</title>
        <authorList>
            <person name="Sedici K."/>
            <person name="Godart F."/>
            <person name="Aiese Cigliano R."/>
            <person name="Sanseverino W."/>
            <person name="Barakat M."/>
            <person name="Ortet P."/>
            <person name="Marechal E."/>
            <person name="Cagnac O."/>
            <person name="Amato A."/>
        </authorList>
    </citation>
    <scope>NUCLEOTIDE SEQUENCE [LARGE SCALE GENOMIC DNA]</scope>
</reference>
<protein>
    <submittedName>
        <fullName evidence="4">Phosphatidylinositol 4-phosphate 5-kinase 1</fullName>
    </submittedName>
</protein>
<dbReference type="InterPro" id="IPR003409">
    <property type="entry name" value="MORN"/>
</dbReference>
<organism evidence="4 5">
    <name type="scientific">Hondaea fermentalgiana</name>
    <dbReference type="NCBI Taxonomy" id="2315210"/>
    <lineage>
        <taxon>Eukaryota</taxon>
        <taxon>Sar</taxon>
        <taxon>Stramenopiles</taxon>
        <taxon>Bigyra</taxon>
        <taxon>Labyrinthulomycetes</taxon>
        <taxon>Thraustochytrida</taxon>
        <taxon>Thraustochytriidae</taxon>
        <taxon>Hondaea</taxon>
    </lineage>
</organism>